<evidence type="ECO:0000313" key="3">
    <source>
        <dbReference type="Proteomes" id="UP000810207"/>
    </source>
</evidence>
<dbReference type="Proteomes" id="UP000810207">
    <property type="component" value="Unassembled WGS sequence"/>
</dbReference>
<organism evidence="2 3">
    <name type="scientific">Paenibacillus xylanexedens</name>
    <dbReference type="NCBI Taxonomy" id="528191"/>
    <lineage>
        <taxon>Bacteria</taxon>
        <taxon>Bacillati</taxon>
        <taxon>Bacillota</taxon>
        <taxon>Bacilli</taxon>
        <taxon>Bacillales</taxon>
        <taxon>Paenibacillaceae</taxon>
        <taxon>Paenibacillus</taxon>
    </lineage>
</organism>
<evidence type="ECO:0000259" key="1">
    <source>
        <dbReference type="PROSITE" id="PS50943"/>
    </source>
</evidence>
<dbReference type="EMBL" id="JAGIKV010000001">
    <property type="protein sequence ID" value="MBP2243788.1"/>
    <property type="molecule type" value="Genomic_DNA"/>
</dbReference>
<keyword evidence="3" id="KW-1185">Reference proteome</keyword>
<name>A0ABS4RLW1_PAEXY</name>
<dbReference type="CDD" id="cd00093">
    <property type="entry name" value="HTH_XRE"/>
    <property type="match status" value="1"/>
</dbReference>
<dbReference type="InterPro" id="IPR001387">
    <property type="entry name" value="Cro/C1-type_HTH"/>
</dbReference>
<sequence>MATPKTKLEMIRRQMFLSQKEVAEQLDMSSVNYSKIERGERRLTVDVAKQLVQVFNLNYIDDLLDDAKAS</sequence>
<accession>A0ABS4RLW1</accession>
<reference evidence="2 3" key="1">
    <citation type="submission" date="2021-03" db="EMBL/GenBank/DDBJ databases">
        <title>Genomic Encyclopedia of Type Strains, Phase IV (KMG-IV): sequencing the most valuable type-strain genomes for metagenomic binning, comparative biology and taxonomic classification.</title>
        <authorList>
            <person name="Goeker M."/>
        </authorList>
    </citation>
    <scope>NUCLEOTIDE SEQUENCE [LARGE SCALE GENOMIC DNA]</scope>
    <source>
        <strain evidence="2 3">DSM 21292</strain>
    </source>
</reference>
<dbReference type="Gene3D" id="1.10.260.40">
    <property type="entry name" value="lambda repressor-like DNA-binding domains"/>
    <property type="match status" value="1"/>
</dbReference>
<dbReference type="Pfam" id="PF01381">
    <property type="entry name" value="HTH_3"/>
    <property type="match status" value="1"/>
</dbReference>
<feature type="domain" description="HTH cro/C1-type" evidence="1">
    <location>
        <begin position="8"/>
        <end position="63"/>
    </location>
</feature>
<evidence type="ECO:0000313" key="2">
    <source>
        <dbReference type="EMBL" id="MBP2243788.1"/>
    </source>
</evidence>
<comment type="caution">
    <text evidence="2">The sequence shown here is derived from an EMBL/GenBank/DDBJ whole genome shotgun (WGS) entry which is preliminary data.</text>
</comment>
<dbReference type="PROSITE" id="PS50943">
    <property type="entry name" value="HTH_CROC1"/>
    <property type="match status" value="1"/>
</dbReference>
<proteinExistence type="predicted"/>
<protein>
    <submittedName>
        <fullName evidence="2">Transcriptional regulator with XRE-family HTH domain</fullName>
    </submittedName>
</protein>
<dbReference type="SUPFAM" id="SSF47413">
    <property type="entry name" value="lambda repressor-like DNA-binding domains"/>
    <property type="match status" value="1"/>
</dbReference>
<dbReference type="RefSeq" id="WP_211080957.1">
    <property type="nucleotide sequence ID" value="NZ_CBCSLC010000013.1"/>
</dbReference>
<gene>
    <name evidence="2" type="ORF">J2Z28_000393</name>
</gene>
<dbReference type="InterPro" id="IPR010982">
    <property type="entry name" value="Lambda_DNA-bd_dom_sf"/>
</dbReference>
<dbReference type="SMART" id="SM00530">
    <property type="entry name" value="HTH_XRE"/>
    <property type="match status" value="1"/>
</dbReference>